<name>A0ABP8VE13_9PSEU</name>
<feature type="compositionally biased region" description="Basic and acidic residues" evidence="1">
    <location>
        <begin position="80"/>
        <end position="98"/>
    </location>
</feature>
<feature type="region of interest" description="Disordered" evidence="1">
    <location>
        <begin position="42"/>
        <end position="64"/>
    </location>
</feature>
<proteinExistence type="predicted"/>
<feature type="region of interest" description="Disordered" evidence="1">
    <location>
        <begin position="79"/>
        <end position="106"/>
    </location>
</feature>
<dbReference type="EMBL" id="BAABIB010000119">
    <property type="protein sequence ID" value="GAA4660510.1"/>
    <property type="molecule type" value="Genomic_DNA"/>
</dbReference>
<evidence type="ECO:0000256" key="1">
    <source>
        <dbReference type="SAM" id="MobiDB-lite"/>
    </source>
</evidence>
<reference evidence="3" key="1">
    <citation type="journal article" date="2019" name="Int. J. Syst. Evol. Microbiol.">
        <title>The Global Catalogue of Microorganisms (GCM) 10K type strain sequencing project: providing services to taxonomists for standard genome sequencing and annotation.</title>
        <authorList>
            <consortium name="The Broad Institute Genomics Platform"/>
            <consortium name="The Broad Institute Genome Sequencing Center for Infectious Disease"/>
            <person name="Wu L."/>
            <person name="Ma J."/>
        </authorList>
    </citation>
    <scope>NUCLEOTIDE SEQUENCE [LARGE SCALE GENOMIC DNA]</scope>
    <source>
        <strain evidence="3">JCM 18054</strain>
    </source>
</reference>
<dbReference type="Proteomes" id="UP001500192">
    <property type="component" value="Unassembled WGS sequence"/>
</dbReference>
<protein>
    <submittedName>
        <fullName evidence="2">Uncharacterized protein</fullName>
    </submittedName>
</protein>
<organism evidence="2 3">
    <name type="scientific">Amycolatopsis dongchuanensis</name>
    <dbReference type="NCBI Taxonomy" id="1070866"/>
    <lineage>
        <taxon>Bacteria</taxon>
        <taxon>Bacillati</taxon>
        <taxon>Actinomycetota</taxon>
        <taxon>Actinomycetes</taxon>
        <taxon>Pseudonocardiales</taxon>
        <taxon>Pseudonocardiaceae</taxon>
        <taxon>Amycolatopsis</taxon>
    </lineage>
</organism>
<accession>A0ABP8VE13</accession>
<evidence type="ECO:0000313" key="3">
    <source>
        <dbReference type="Proteomes" id="UP001500192"/>
    </source>
</evidence>
<keyword evidence="3" id="KW-1185">Reference proteome</keyword>
<comment type="caution">
    <text evidence="2">The sequence shown here is derived from an EMBL/GenBank/DDBJ whole genome shotgun (WGS) entry which is preliminary data.</text>
</comment>
<evidence type="ECO:0000313" key="2">
    <source>
        <dbReference type="EMBL" id="GAA4660510.1"/>
    </source>
</evidence>
<sequence length="141" mass="15207">MQAGQRLVRFRGVHRGLDDPGGHRVDAHTAVGVLDGQRLGRRLQTALGEGSQGGRDGGQGVVDQAGGQVHDVATSVVQQMRDRAPREAEEPLEVHADVDASSPPPCQVIVQKRPLSAWSRHPLTRILFPVKHNPVEAEKNA</sequence>
<feature type="compositionally biased region" description="Gly residues" evidence="1">
    <location>
        <begin position="50"/>
        <end position="60"/>
    </location>
</feature>
<gene>
    <name evidence="2" type="ORF">GCM10023214_60580</name>
</gene>